<evidence type="ECO:0000256" key="2">
    <source>
        <dbReference type="ARBA" id="ARBA00023125"/>
    </source>
</evidence>
<name>A0ABT4QJX2_9BACL</name>
<proteinExistence type="predicted"/>
<dbReference type="Gene3D" id="3.40.50.2300">
    <property type="match status" value="2"/>
</dbReference>
<dbReference type="SUPFAM" id="SSF53822">
    <property type="entry name" value="Periplasmic binding protein-like I"/>
    <property type="match status" value="1"/>
</dbReference>
<organism evidence="5 6">
    <name type="scientific">Paenibacillus gyeongsangnamensis</name>
    <dbReference type="NCBI Taxonomy" id="3388067"/>
    <lineage>
        <taxon>Bacteria</taxon>
        <taxon>Bacillati</taxon>
        <taxon>Bacillota</taxon>
        <taxon>Bacilli</taxon>
        <taxon>Bacillales</taxon>
        <taxon>Paenibacillaceae</taxon>
        <taxon>Paenibacillus</taxon>
    </lineage>
</organism>
<dbReference type="CDD" id="cd01392">
    <property type="entry name" value="HTH_LacI"/>
    <property type="match status" value="1"/>
</dbReference>
<keyword evidence="1" id="KW-0805">Transcription regulation</keyword>
<dbReference type="Gene3D" id="1.10.260.40">
    <property type="entry name" value="lambda repressor-like DNA-binding domains"/>
    <property type="match status" value="1"/>
</dbReference>
<keyword evidence="3" id="KW-0804">Transcription</keyword>
<dbReference type="Pfam" id="PF13377">
    <property type="entry name" value="Peripla_BP_3"/>
    <property type="match status" value="1"/>
</dbReference>
<evidence type="ECO:0000256" key="3">
    <source>
        <dbReference type="ARBA" id="ARBA00023163"/>
    </source>
</evidence>
<keyword evidence="2 5" id="KW-0238">DNA-binding</keyword>
<comment type="caution">
    <text evidence="5">The sequence shown here is derived from an EMBL/GenBank/DDBJ whole genome shotgun (WGS) entry which is preliminary data.</text>
</comment>
<keyword evidence="6" id="KW-1185">Reference proteome</keyword>
<dbReference type="SUPFAM" id="SSF47413">
    <property type="entry name" value="lambda repressor-like DNA-binding domains"/>
    <property type="match status" value="1"/>
</dbReference>
<dbReference type="Proteomes" id="UP001527882">
    <property type="component" value="Unassembled WGS sequence"/>
</dbReference>
<evidence type="ECO:0000259" key="4">
    <source>
        <dbReference type="PROSITE" id="PS50932"/>
    </source>
</evidence>
<dbReference type="InterPro" id="IPR028082">
    <property type="entry name" value="Peripla_BP_I"/>
</dbReference>
<evidence type="ECO:0000256" key="1">
    <source>
        <dbReference type="ARBA" id="ARBA00023015"/>
    </source>
</evidence>
<dbReference type="PANTHER" id="PTHR30146">
    <property type="entry name" value="LACI-RELATED TRANSCRIPTIONAL REPRESSOR"/>
    <property type="match status" value="1"/>
</dbReference>
<sequence length="334" mass="37246">MANILDVAVHAGVSRTTVSRVINDNDRVDDETRNKVLKSMKELGYRPSRLAQSLRKQKTGMIAVLVSRVSNPVNSILLQGIEDEAAKHGYNVILCNTENDAHKELKYLKMSQDQQVDGIIMTGIRNDYELVQSFEQYGPIVMISQYTEHDIFPAVTVDNFAAAYTATKHLVKLGHRKIGMVSGKRQSMILRDREAGFRKALSDSNIPLIEEWVKETTGFTIMNGKRYVDELFLAEERPTAVFAANDELAVGVIQGVKERGLTVPRDMAVVGFDGQFICTVIEPHLTTMAQPIEQLGSLGMSLLVQKLRGEMIHTQRIVLKTELIIRNSCGAKGM</sequence>
<dbReference type="GO" id="GO:0003677">
    <property type="term" value="F:DNA binding"/>
    <property type="evidence" value="ECO:0007669"/>
    <property type="project" value="UniProtKB-KW"/>
</dbReference>
<gene>
    <name evidence="5" type="ORF">O9H85_33005</name>
</gene>
<dbReference type="EMBL" id="JAQAGZ010000031">
    <property type="protein sequence ID" value="MCZ8517087.1"/>
    <property type="molecule type" value="Genomic_DNA"/>
</dbReference>
<dbReference type="SMART" id="SM00354">
    <property type="entry name" value="HTH_LACI"/>
    <property type="match status" value="1"/>
</dbReference>
<dbReference type="CDD" id="cd06267">
    <property type="entry name" value="PBP1_LacI_sugar_binding-like"/>
    <property type="match status" value="1"/>
</dbReference>
<evidence type="ECO:0000313" key="6">
    <source>
        <dbReference type="Proteomes" id="UP001527882"/>
    </source>
</evidence>
<evidence type="ECO:0000313" key="5">
    <source>
        <dbReference type="EMBL" id="MCZ8517087.1"/>
    </source>
</evidence>
<accession>A0ABT4QJX2</accession>
<dbReference type="InterPro" id="IPR046335">
    <property type="entry name" value="LacI/GalR-like_sensor"/>
</dbReference>
<reference evidence="5 6" key="1">
    <citation type="submission" date="2022-12" db="EMBL/GenBank/DDBJ databases">
        <title>Draft genome sequence of Paenibacillus sp. dW9.</title>
        <authorList>
            <person name="Choi E.-W."/>
            <person name="Kim D.-U."/>
        </authorList>
    </citation>
    <scope>NUCLEOTIDE SEQUENCE [LARGE SCALE GENOMIC DNA]</scope>
    <source>
        <strain evidence="6">dW9</strain>
    </source>
</reference>
<dbReference type="InterPro" id="IPR000843">
    <property type="entry name" value="HTH_LacI"/>
</dbReference>
<dbReference type="PROSITE" id="PS50932">
    <property type="entry name" value="HTH_LACI_2"/>
    <property type="match status" value="1"/>
</dbReference>
<dbReference type="Pfam" id="PF00356">
    <property type="entry name" value="LacI"/>
    <property type="match status" value="1"/>
</dbReference>
<dbReference type="PROSITE" id="PS00356">
    <property type="entry name" value="HTH_LACI_1"/>
    <property type="match status" value="1"/>
</dbReference>
<dbReference type="PANTHER" id="PTHR30146:SF136">
    <property type="entry name" value="NTD BIOSYNTHESIS OPERON REGULATOR NTDR"/>
    <property type="match status" value="1"/>
</dbReference>
<protein>
    <submittedName>
        <fullName evidence="5">LacI family DNA-binding transcriptional regulator</fullName>
    </submittedName>
</protein>
<dbReference type="InterPro" id="IPR010982">
    <property type="entry name" value="Lambda_DNA-bd_dom_sf"/>
</dbReference>
<feature type="domain" description="HTH lacI-type" evidence="4">
    <location>
        <begin position="2"/>
        <end position="56"/>
    </location>
</feature>